<comment type="caution">
    <text evidence="1">The sequence shown here is derived from an EMBL/GenBank/DDBJ whole genome shotgun (WGS) entry which is preliminary data.</text>
</comment>
<dbReference type="AlphaFoldDB" id="A0A4R3MG77"/>
<protein>
    <submittedName>
        <fullName evidence="1">Uncharacterized protein</fullName>
    </submittedName>
</protein>
<sequence>MIRDVAAFLALGLFVQSVVVWAGFAAGAG</sequence>
<dbReference type="EMBL" id="SMAK01000002">
    <property type="protein sequence ID" value="TCT12611.1"/>
    <property type="molecule type" value="Genomic_DNA"/>
</dbReference>
<name>A0A4R3MG77_9HYPH</name>
<gene>
    <name evidence="1" type="ORF">EDC22_102296</name>
</gene>
<proteinExistence type="predicted"/>
<dbReference type="Proteomes" id="UP000295678">
    <property type="component" value="Unassembled WGS sequence"/>
</dbReference>
<reference evidence="1 2" key="1">
    <citation type="submission" date="2019-03" db="EMBL/GenBank/DDBJ databases">
        <title>Genomic Encyclopedia of Type Strains, Phase IV (KMG-IV): sequencing the most valuable type-strain genomes for metagenomic binning, comparative biology and taxonomic classification.</title>
        <authorList>
            <person name="Goeker M."/>
        </authorList>
    </citation>
    <scope>NUCLEOTIDE SEQUENCE [LARGE SCALE GENOMIC DNA]</scope>
    <source>
        <strain evidence="1 2">DSM 19345</strain>
    </source>
</reference>
<keyword evidence="2" id="KW-1185">Reference proteome</keyword>
<accession>A0A4R3MG77</accession>
<organism evidence="1 2">
    <name type="scientific">Tepidamorphus gemmatus</name>
    <dbReference type="NCBI Taxonomy" id="747076"/>
    <lineage>
        <taxon>Bacteria</taxon>
        <taxon>Pseudomonadati</taxon>
        <taxon>Pseudomonadota</taxon>
        <taxon>Alphaproteobacteria</taxon>
        <taxon>Hyphomicrobiales</taxon>
        <taxon>Tepidamorphaceae</taxon>
        <taxon>Tepidamorphus</taxon>
    </lineage>
</organism>
<evidence type="ECO:0000313" key="2">
    <source>
        <dbReference type="Proteomes" id="UP000295678"/>
    </source>
</evidence>
<evidence type="ECO:0000313" key="1">
    <source>
        <dbReference type="EMBL" id="TCT12611.1"/>
    </source>
</evidence>